<gene>
    <name evidence="2" type="ORF">CONPUDRAFT_159013</name>
</gene>
<dbReference type="RefSeq" id="XP_007774267.1">
    <property type="nucleotide sequence ID" value="XM_007776077.1"/>
</dbReference>
<evidence type="ECO:0000313" key="3">
    <source>
        <dbReference type="Proteomes" id="UP000053558"/>
    </source>
</evidence>
<protein>
    <submittedName>
        <fullName evidence="2">Uncharacterized protein</fullName>
    </submittedName>
</protein>
<dbReference type="OrthoDB" id="3070390at2759"/>
<name>A0A5M3M8H4_CONPW</name>
<comment type="caution">
    <text evidence="2">The sequence shown here is derived from an EMBL/GenBank/DDBJ whole genome shotgun (WGS) entry which is preliminary data.</text>
</comment>
<dbReference type="EMBL" id="JH711588">
    <property type="protein sequence ID" value="EIW75562.1"/>
    <property type="molecule type" value="Genomic_DNA"/>
</dbReference>
<dbReference type="AlphaFoldDB" id="A0A5M3M8H4"/>
<evidence type="ECO:0000256" key="1">
    <source>
        <dbReference type="SAM" id="MobiDB-lite"/>
    </source>
</evidence>
<evidence type="ECO:0000313" key="2">
    <source>
        <dbReference type="EMBL" id="EIW75562.1"/>
    </source>
</evidence>
<feature type="region of interest" description="Disordered" evidence="1">
    <location>
        <begin position="218"/>
        <end position="243"/>
    </location>
</feature>
<dbReference type="Proteomes" id="UP000053558">
    <property type="component" value="Unassembled WGS sequence"/>
</dbReference>
<organism evidence="2 3">
    <name type="scientific">Coniophora puteana (strain RWD-64-598)</name>
    <name type="common">Brown rot fungus</name>
    <dbReference type="NCBI Taxonomy" id="741705"/>
    <lineage>
        <taxon>Eukaryota</taxon>
        <taxon>Fungi</taxon>
        <taxon>Dikarya</taxon>
        <taxon>Basidiomycota</taxon>
        <taxon>Agaricomycotina</taxon>
        <taxon>Agaricomycetes</taxon>
        <taxon>Agaricomycetidae</taxon>
        <taxon>Boletales</taxon>
        <taxon>Coniophorineae</taxon>
        <taxon>Coniophoraceae</taxon>
        <taxon>Coniophora</taxon>
    </lineage>
</organism>
<dbReference type="GeneID" id="19204017"/>
<reference evidence="3" key="1">
    <citation type="journal article" date="2012" name="Science">
        <title>The Paleozoic origin of enzymatic lignin decomposition reconstructed from 31 fungal genomes.</title>
        <authorList>
            <person name="Floudas D."/>
            <person name="Binder M."/>
            <person name="Riley R."/>
            <person name="Barry K."/>
            <person name="Blanchette R.A."/>
            <person name="Henrissat B."/>
            <person name="Martinez A.T."/>
            <person name="Otillar R."/>
            <person name="Spatafora J.W."/>
            <person name="Yadav J.S."/>
            <person name="Aerts A."/>
            <person name="Benoit I."/>
            <person name="Boyd A."/>
            <person name="Carlson A."/>
            <person name="Copeland A."/>
            <person name="Coutinho P.M."/>
            <person name="de Vries R.P."/>
            <person name="Ferreira P."/>
            <person name="Findley K."/>
            <person name="Foster B."/>
            <person name="Gaskell J."/>
            <person name="Glotzer D."/>
            <person name="Gorecki P."/>
            <person name="Heitman J."/>
            <person name="Hesse C."/>
            <person name="Hori C."/>
            <person name="Igarashi K."/>
            <person name="Jurgens J.A."/>
            <person name="Kallen N."/>
            <person name="Kersten P."/>
            <person name="Kohler A."/>
            <person name="Kuees U."/>
            <person name="Kumar T.K.A."/>
            <person name="Kuo A."/>
            <person name="LaButti K."/>
            <person name="Larrondo L.F."/>
            <person name="Lindquist E."/>
            <person name="Ling A."/>
            <person name="Lombard V."/>
            <person name="Lucas S."/>
            <person name="Lundell T."/>
            <person name="Martin R."/>
            <person name="McLaughlin D.J."/>
            <person name="Morgenstern I."/>
            <person name="Morin E."/>
            <person name="Murat C."/>
            <person name="Nagy L.G."/>
            <person name="Nolan M."/>
            <person name="Ohm R.A."/>
            <person name="Patyshakuliyeva A."/>
            <person name="Rokas A."/>
            <person name="Ruiz-Duenas F.J."/>
            <person name="Sabat G."/>
            <person name="Salamov A."/>
            <person name="Samejima M."/>
            <person name="Schmutz J."/>
            <person name="Slot J.C."/>
            <person name="St John F."/>
            <person name="Stenlid J."/>
            <person name="Sun H."/>
            <person name="Sun S."/>
            <person name="Syed K."/>
            <person name="Tsang A."/>
            <person name="Wiebenga A."/>
            <person name="Young D."/>
            <person name="Pisabarro A."/>
            <person name="Eastwood D.C."/>
            <person name="Martin F."/>
            <person name="Cullen D."/>
            <person name="Grigoriev I.V."/>
            <person name="Hibbett D.S."/>
        </authorList>
    </citation>
    <scope>NUCLEOTIDE SEQUENCE [LARGE SCALE GENOMIC DNA]</scope>
    <source>
        <strain evidence="3">RWD-64-598 SS2</strain>
    </source>
</reference>
<sequence>MARTKLPLLVAGKIEPERYPCYSSSSRANDLPKNSHPSFDFHVFLKYTEERSKTLDVLPSSRLRGLVSADLKALRCPNPRKEAIKYNGLIVQWDKTAADMDLRRELNIHHISMRKVPVGAQVEIESSSEHGTQFKIVSPSHLTGDPVREDSRSDTTSTLVDDFNNAPPRHLDRQTNSQKIPGLPEKPVYSDPHARVDPQTRARVQKLTRELWESRREMQAAHARSDAVSRELDRLGAPKSGRPEDAWENMAEASCTAIFLYEVYK</sequence>
<proteinExistence type="predicted"/>
<dbReference type="KEGG" id="cput:CONPUDRAFT_159013"/>
<keyword evidence="3" id="KW-1185">Reference proteome</keyword>
<accession>A0A5M3M8H4</accession>
<feature type="region of interest" description="Disordered" evidence="1">
    <location>
        <begin position="127"/>
        <end position="195"/>
    </location>
</feature>